<dbReference type="GO" id="GO:0006635">
    <property type="term" value="P:fatty acid beta-oxidation"/>
    <property type="evidence" value="ECO:0007669"/>
    <property type="project" value="UniProtKB-UniPathway"/>
</dbReference>
<dbReference type="EMBL" id="UXUI01009943">
    <property type="protein sequence ID" value="VDD94537.1"/>
    <property type="molecule type" value="Genomic_DNA"/>
</dbReference>
<feature type="domain" description="Choline/carnitine acyltransferase" evidence="2">
    <location>
        <begin position="42"/>
        <end position="101"/>
    </location>
</feature>
<dbReference type="Proteomes" id="UP000274131">
    <property type="component" value="Unassembled WGS sequence"/>
</dbReference>
<evidence type="ECO:0000313" key="5">
    <source>
        <dbReference type="WBParaSite" id="EVEC_0000991601-mRNA-1"/>
    </source>
</evidence>
<keyword evidence="1" id="KW-0012">Acyltransferase</keyword>
<dbReference type="Pfam" id="PF00755">
    <property type="entry name" value="Carn_acyltransf"/>
    <property type="match status" value="1"/>
</dbReference>
<dbReference type="UniPathway" id="UPA00659"/>
<gene>
    <name evidence="3" type="ORF">EVEC_LOCUS9288</name>
</gene>
<dbReference type="Gene3D" id="1.10.275.20">
    <property type="entry name" value="Choline/Carnitine o-acyltransferase"/>
    <property type="match status" value="1"/>
</dbReference>
<keyword evidence="4" id="KW-1185">Reference proteome</keyword>
<dbReference type="WBParaSite" id="EVEC_0000991601-mRNA-1">
    <property type="protein sequence ID" value="EVEC_0000991601-mRNA-1"/>
    <property type="gene ID" value="EVEC_0000991601"/>
</dbReference>
<name>A0A0N4VGJ4_ENTVE</name>
<evidence type="ECO:0000313" key="3">
    <source>
        <dbReference type="EMBL" id="VDD94537.1"/>
    </source>
</evidence>
<evidence type="ECO:0000256" key="1">
    <source>
        <dbReference type="ARBA" id="ARBA00023315"/>
    </source>
</evidence>
<proteinExistence type="predicted"/>
<organism evidence="5">
    <name type="scientific">Enterobius vermicularis</name>
    <name type="common">Human pinworm</name>
    <dbReference type="NCBI Taxonomy" id="51028"/>
    <lineage>
        <taxon>Eukaryota</taxon>
        <taxon>Metazoa</taxon>
        <taxon>Ecdysozoa</taxon>
        <taxon>Nematoda</taxon>
        <taxon>Chromadorea</taxon>
        <taxon>Rhabditida</taxon>
        <taxon>Spirurina</taxon>
        <taxon>Oxyuridomorpha</taxon>
        <taxon>Oxyuroidea</taxon>
        <taxon>Oxyuridae</taxon>
        <taxon>Enterobius</taxon>
    </lineage>
</organism>
<dbReference type="SUPFAM" id="SSF52777">
    <property type="entry name" value="CoA-dependent acyltransferases"/>
    <property type="match status" value="1"/>
</dbReference>
<evidence type="ECO:0000313" key="4">
    <source>
        <dbReference type="Proteomes" id="UP000274131"/>
    </source>
</evidence>
<keyword evidence="1" id="KW-0808">Transferase</keyword>
<dbReference type="InterPro" id="IPR042572">
    <property type="entry name" value="Carn_acyl_trans_N"/>
</dbReference>
<accession>A0A0N4VGJ4</accession>
<dbReference type="STRING" id="51028.A0A0N4VGJ4"/>
<reference evidence="5" key="1">
    <citation type="submission" date="2017-02" db="UniProtKB">
        <authorList>
            <consortium name="WormBaseParasite"/>
        </authorList>
    </citation>
    <scope>IDENTIFICATION</scope>
</reference>
<dbReference type="AlphaFoldDB" id="A0A0N4VGJ4"/>
<reference evidence="3 4" key="2">
    <citation type="submission" date="2018-10" db="EMBL/GenBank/DDBJ databases">
        <authorList>
            <consortium name="Pathogen Informatics"/>
        </authorList>
    </citation>
    <scope>NUCLEOTIDE SEQUENCE [LARGE SCALE GENOMIC DNA]</scope>
</reference>
<sequence>MGRCSALPFGITLFSSSVKHFGYIAGRRRLALNPYNSLPKPPVPKLEHTLSRYLEYADVVAGNNRGAFEKTKIAAKKFLADQQHLQEKLEKIAKHDENWVSF</sequence>
<protein>
    <submittedName>
        <fullName evidence="5">Carn_acyltransf domain-containing protein</fullName>
    </submittedName>
</protein>
<evidence type="ECO:0000259" key="2">
    <source>
        <dbReference type="Pfam" id="PF00755"/>
    </source>
</evidence>
<dbReference type="GO" id="GO:0016746">
    <property type="term" value="F:acyltransferase activity"/>
    <property type="evidence" value="ECO:0007669"/>
    <property type="project" value="UniProtKB-KW"/>
</dbReference>
<dbReference type="InterPro" id="IPR039551">
    <property type="entry name" value="Cho/carn_acyl_trans"/>
</dbReference>
<dbReference type="OrthoDB" id="240216at2759"/>